<feature type="region of interest" description="Disordered" evidence="1">
    <location>
        <begin position="1"/>
        <end position="30"/>
    </location>
</feature>
<dbReference type="EMBL" id="JBJUIK010000006">
    <property type="protein sequence ID" value="KAL3524693.1"/>
    <property type="molecule type" value="Genomic_DNA"/>
</dbReference>
<evidence type="ECO:0000313" key="2">
    <source>
        <dbReference type="EMBL" id="KAL3524693.1"/>
    </source>
</evidence>
<evidence type="ECO:0000256" key="1">
    <source>
        <dbReference type="SAM" id="MobiDB-lite"/>
    </source>
</evidence>
<organism evidence="2 3">
    <name type="scientific">Cinchona calisaya</name>
    <dbReference type="NCBI Taxonomy" id="153742"/>
    <lineage>
        <taxon>Eukaryota</taxon>
        <taxon>Viridiplantae</taxon>
        <taxon>Streptophyta</taxon>
        <taxon>Embryophyta</taxon>
        <taxon>Tracheophyta</taxon>
        <taxon>Spermatophyta</taxon>
        <taxon>Magnoliopsida</taxon>
        <taxon>eudicotyledons</taxon>
        <taxon>Gunneridae</taxon>
        <taxon>Pentapetalae</taxon>
        <taxon>asterids</taxon>
        <taxon>lamiids</taxon>
        <taxon>Gentianales</taxon>
        <taxon>Rubiaceae</taxon>
        <taxon>Cinchonoideae</taxon>
        <taxon>Cinchoneae</taxon>
        <taxon>Cinchona</taxon>
    </lineage>
</organism>
<gene>
    <name evidence="2" type="ORF">ACH5RR_013065</name>
</gene>
<name>A0ABD3A0C3_9GENT</name>
<feature type="compositionally biased region" description="Polar residues" evidence="1">
    <location>
        <begin position="1"/>
        <end position="12"/>
    </location>
</feature>
<dbReference type="Proteomes" id="UP001630127">
    <property type="component" value="Unassembled WGS sequence"/>
</dbReference>
<dbReference type="AlphaFoldDB" id="A0ABD3A0C3"/>
<evidence type="ECO:0000313" key="3">
    <source>
        <dbReference type="Proteomes" id="UP001630127"/>
    </source>
</evidence>
<reference evidence="2 3" key="1">
    <citation type="submission" date="2024-11" db="EMBL/GenBank/DDBJ databases">
        <title>A near-complete genome assembly of Cinchona calisaya.</title>
        <authorList>
            <person name="Lian D.C."/>
            <person name="Zhao X.W."/>
            <person name="Wei L."/>
        </authorList>
    </citation>
    <scope>NUCLEOTIDE SEQUENCE [LARGE SCALE GENOMIC DNA]</scope>
    <source>
        <tissue evidence="2">Nenye</tissue>
    </source>
</reference>
<protein>
    <submittedName>
        <fullName evidence="2">Uncharacterized protein</fullName>
    </submittedName>
</protein>
<keyword evidence="3" id="KW-1185">Reference proteome</keyword>
<accession>A0ABD3A0C3</accession>
<proteinExistence type="predicted"/>
<feature type="compositionally biased region" description="Basic and acidic residues" evidence="1">
    <location>
        <begin position="13"/>
        <end position="25"/>
    </location>
</feature>
<sequence>MAQILPSSNSKPDQPKPESTRKEVSKTSIGFDNKGKGVAKPFKKFVLGWSITMGDMVGCMKNALDLPNLRFLQGIMLIHWEMDRKKLILMQAKAEKDNESLAEKMLALEQTMRVKHELDIAELNQKLNGKIKIYQDLQVSHVVDLKKVQEESDQATRNLLSKQTELESIQVELSKVKVELSQS</sequence>
<comment type="caution">
    <text evidence="2">The sequence shown here is derived from an EMBL/GenBank/DDBJ whole genome shotgun (WGS) entry which is preliminary data.</text>
</comment>